<dbReference type="GO" id="GO:0016020">
    <property type="term" value="C:membrane"/>
    <property type="evidence" value="ECO:0007669"/>
    <property type="project" value="UniProtKB-SubCell"/>
</dbReference>
<feature type="transmembrane region" description="Helical" evidence="7">
    <location>
        <begin position="91"/>
        <end position="111"/>
    </location>
</feature>
<evidence type="ECO:0000256" key="2">
    <source>
        <dbReference type="ARBA" id="ARBA00022692"/>
    </source>
</evidence>
<comment type="subcellular location">
    <subcellularLocation>
        <location evidence="1">Membrane</location>
        <topology evidence="1">Multi-pass membrane protein</topology>
    </subcellularLocation>
</comment>
<dbReference type="PANTHER" id="PTHR33048:SF92">
    <property type="entry name" value="INTEGRAL MEMBRANE PROTEIN"/>
    <property type="match status" value="1"/>
</dbReference>
<name>A0AAN6WKM5_9PEZI</name>
<proteinExistence type="inferred from homology"/>
<feature type="domain" description="Rhodopsin" evidence="8">
    <location>
        <begin position="75"/>
        <end position="322"/>
    </location>
</feature>
<dbReference type="PANTHER" id="PTHR33048">
    <property type="entry name" value="PTH11-LIKE INTEGRAL MEMBRANE PROTEIN (AFU_ORTHOLOGUE AFUA_5G11245)"/>
    <property type="match status" value="1"/>
</dbReference>
<evidence type="ECO:0000256" key="1">
    <source>
        <dbReference type="ARBA" id="ARBA00004141"/>
    </source>
</evidence>
<reference evidence="9" key="2">
    <citation type="submission" date="2023-05" db="EMBL/GenBank/DDBJ databases">
        <authorList>
            <consortium name="Lawrence Berkeley National Laboratory"/>
            <person name="Steindorff A."/>
            <person name="Hensen N."/>
            <person name="Bonometti L."/>
            <person name="Westerberg I."/>
            <person name="Brannstrom I.O."/>
            <person name="Guillou S."/>
            <person name="Cros-Aarteil S."/>
            <person name="Calhoun S."/>
            <person name="Haridas S."/>
            <person name="Kuo A."/>
            <person name="Mondo S."/>
            <person name="Pangilinan J."/>
            <person name="Riley R."/>
            <person name="Labutti K."/>
            <person name="Andreopoulos B."/>
            <person name="Lipzen A."/>
            <person name="Chen C."/>
            <person name="Yanf M."/>
            <person name="Daum C."/>
            <person name="Ng V."/>
            <person name="Clum A."/>
            <person name="Ohm R."/>
            <person name="Martin F."/>
            <person name="Silar P."/>
            <person name="Natvig D."/>
            <person name="Lalanne C."/>
            <person name="Gautier V."/>
            <person name="Ament-Velasquez S.L."/>
            <person name="Kruys A."/>
            <person name="Hutchinson M.I."/>
            <person name="Powell A.J."/>
            <person name="Barry K."/>
            <person name="Miller A.N."/>
            <person name="Grigoriev I.V."/>
            <person name="Debuchy R."/>
            <person name="Gladieux P."/>
            <person name="Thoren M.H."/>
            <person name="Johannesson H."/>
        </authorList>
    </citation>
    <scope>NUCLEOTIDE SEQUENCE</scope>
    <source>
        <strain evidence="9">PSN309</strain>
    </source>
</reference>
<accession>A0AAN6WKM5</accession>
<keyword evidence="4 7" id="KW-0472">Membrane</keyword>
<organism evidence="9 10">
    <name type="scientific">Podospora australis</name>
    <dbReference type="NCBI Taxonomy" id="1536484"/>
    <lineage>
        <taxon>Eukaryota</taxon>
        <taxon>Fungi</taxon>
        <taxon>Dikarya</taxon>
        <taxon>Ascomycota</taxon>
        <taxon>Pezizomycotina</taxon>
        <taxon>Sordariomycetes</taxon>
        <taxon>Sordariomycetidae</taxon>
        <taxon>Sordariales</taxon>
        <taxon>Podosporaceae</taxon>
        <taxon>Podospora</taxon>
    </lineage>
</organism>
<reference evidence="9" key="1">
    <citation type="journal article" date="2023" name="Mol. Phylogenet. Evol.">
        <title>Genome-scale phylogeny and comparative genomics of the fungal order Sordariales.</title>
        <authorList>
            <person name="Hensen N."/>
            <person name="Bonometti L."/>
            <person name="Westerberg I."/>
            <person name="Brannstrom I.O."/>
            <person name="Guillou S."/>
            <person name="Cros-Aarteil S."/>
            <person name="Calhoun S."/>
            <person name="Haridas S."/>
            <person name="Kuo A."/>
            <person name="Mondo S."/>
            <person name="Pangilinan J."/>
            <person name="Riley R."/>
            <person name="LaButti K."/>
            <person name="Andreopoulos B."/>
            <person name="Lipzen A."/>
            <person name="Chen C."/>
            <person name="Yan M."/>
            <person name="Daum C."/>
            <person name="Ng V."/>
            <person name="Clum A."/>
            <person name="Steindorff A."/>
            <person name="Ohm R.A."/>
            <person name="Martin F."/>
            <person name="Silar P."/>
            <person name="Natvig D.O."/>
            <person name="Lalanne C."/>
            <person name="Gautier V."/>
            <person name="Ament-Velasquez S.L."/>
            <person name="Kruys A."/>
            <person name="Hutchinson M.I."/>
            <person name="Powell A.J."/>
            <person name="Barry K."/>
            <person name="Miller A.N."/>
            <person name="Grigoriev I.V."/>
            <person name="Debuchy R."/>
            <person name="Gladieux P."/>
            <person name="Hiltunen Thoren M."/>
            <person name="Johannesson H."/>
        </authorList>
    </citation>
    <scope>NUCLEOTIDE SEQUENCE</scope>
    <source>
        <strain evidence="9">PSN309</strain>
    </source>
</reference>
<comment type="similarity">
    <text evidence="5">Belongs to the SAT4 family.</text>
</comment>
<feature type="transmembrane region" description="Helical" evidence="7">
    <location>
        <begin position="299"/>
        <end position="317"/>
    </location>
</feature>
<evidence type="ECO:0000256" key="7">
    <source>
        <dbReference type="SAM" id="Phobius"/>
    </source>
</evidence>
<dbReference type="InterPro" id="IPR049326">
    <property type="entry name" value="Rhodopsin_dom_fungi"/>
</dbReference>
<evidence type="ECO:0000256" key="3">
    <source>
        <dbReference type="ARBA" id="ARBA00022989"/>
    </source>
</evidence>
<evidence type="ECO:0000259" key="8">
    <source>
        <dbReference type="Pfam" id="PF20684"/>
    </source>
</evidence>
<feature type="transmembrane region" description="Helical" evidence="7">
    <location>
        <begin position="224"/>
        <end position="249"/>
    </location>
</feature>
<sequence length="492" mass="54499">MTGIRPTLTESSTDLLHSGLFRSHSLISVSILKIKTMDSSKSLAEIVDGFVPIKRAEFQVVIGIFFALAIISVLARAGARLHQRRRLGWDDYFLFAAAVVLAGAVGLLYHMSLRIYIWTAMRMDTSILSKLDPNDLQHVISSSVPVIDSWVTLTWTSIHLVKASFLAFFKQLIWQVSRIQRYYWAVVVLTVLSWMFAFAMPFILCSEFGLNAIKCMDSSRDVLYISLTAIVGALDIITDFGIISIPIILLRRSKLRLSQKLVLGVFLCGSLLMAAFSLIRVVKIQDVHGVGVDLPWEFFWQTMEANVAVLMGSLTVFRTLLNSESIKHAEARRRAKAAGPRSQNQVPRTLKSFGMWRLLNIKGGSRLVRSDLESHAQDGAALPEIPKGTMTGIRSFIWGNRSKPAKDPQASAQTGTTLTVDDENYLVHKTIDSDKSERPSQAVSNIQDQQVPPNSDSWNSLSAEGATINGTGLSNEGQSVTSTQQAKEKQEV</sequence>
<evidence type="ECO:0000256" key="4">
    <source>
        <dbReference type="ARBA" id="ARBA00023136"/>
    </source>
</evidence>
<evidence type="ECO:0000313" key="9">
    <source>
        <dbReference type="EMBL" id="KAK4182112.1"/>
    </source>
</evidence>
<dbReference type="Pfam" id="PF20684">
    <property type="entry name" value="Fung_rhodopsin"/>
    <property type="match status" value="1"/>
</dbReference>
<protein>
    <recommendedName>
        <fullName evidence="8">Rhodopsin domain-containing protein</fullName>
    </recommendedName>
</protein>
<keyword evidence="10" id="KW-1185">Reference proteome</keyword>
<dbReference type="InterPro" id="IPR052337">
    <property type="entry name" value="SAT4-like"/>
</dbReference>
<keyword evidence="2 7" id="KW-0812">Transmembrane</keyword>
<feature type="transmembrane region" description="Helical" evidence="7">
    <location>
        <begin position="261"/>
        <end position="279"/>
    </location>
</feature>
<comment type="caution">
    <text evidence="9">The sequence shown here is derived from an EMBL/GenBank/DDBJ whole genome shotgun (WGS) entry which is preliminary data.</text>
</comment>
<feature type="compositionally biased region" description="Polar residues" evidence="6">
    <location>
        <begin position="439"/>
        <end position="485"/>
    </location>
</feature>
<keyword evidence="3 7" id="KW-1133">Transmembrane helix</keyword>
<dbReference type="Proteomes" id="UP001302126">
    <property type="component" value="Unassembled WGS sequence"/>
</dbReference>
<evidence type="ECO:0000256" key="5">
    <source>
        <dbReference type="ARBA" id="ARBA00038359"/>
    </source>
</evidence>
<dbReference type="EMBL" id="MU864755">
    <property type="protein sequence ID" value="KAK4182112.1"/>
    <property type="molecule type" value="Genomic_DNA"/>
</dbReference>
<evidence type="ECO:0000256" key="6">
    <source>
        <dbReference type="SAM" id="MobiDB-lite"/>
    </source>
</evidence>
<feature type="transmembrane region" description="Helical" evidence="7">
    <location>
        <begin position="181"/>
        <end position="204"/>
    </location>
</feature>
<gene>
    <name evidence="9" type="ORF">QBC35DRAFT_468334</name>
</gene>
<evidence type="ECO:0000313" key="10">
    <source>
        <dbReference type="Proteomes" id="UP001302126"/>
    </source>
</evidence>
<dbReference type="AlphaFoldDB" id="A0AAN6WKM5"/>
<feature type="transmembrane region" description="Helical" evidence="7">
    <location>
        <begin position="58"/>
        <end position="79"/>
    </location>
</feature>
<feature type="region of interest" description="Disordered" evidence="6">
    <location>
        <begin position="431"/>
        <end position="492"/>
    </location>
</feature>